<evidence type="ECO:0000256" key="7">
    <source>
        <dbReference type="SAM" id="MobiDB-lite"/>
    </source>
</evidence>
<dbReference type="PANTHER" id="PTHR34108">
    <property type="entry name" value="SEPTUM SITE-DETERMINING PROTEIN MINC"/>
    <property type="match status" value="1"/>
</dbReference>
<gene>
    <name evidence="6 10" type="primary">minC</name>
    <name evidence="10" type="ORF">CDO81_04920</name>
</gene>
<evidence type="ECO:0000259" key="9">
    <source>
        <dbReference type="Pfam" id="PF05209"/>
    </source>
</evidence>
<evidence type="ECO:0000313" key="10">
    <source>
        <dbReference type="EMBL" id="OWR05789.1"/>
    </source>
</evidence>
<comment type="similarity">
    <text evidence="1 6">Belongs to the MinC family.</text>
</comment>
<organism evidence="10 11">
    <name type="scientific">Roseateles puraquae</name>
    <dbReference type="NCBI Taxonomy" id="431059"/>
    <lineage>
        <taxon>Bacteria</taxon>
        <taxon>Pseudomonadati</taxon>
        <taxon>Pseudomonadota</taxon>
        <taxon>Betaproteobacteria</taxon>
        <taxon>Burkholderiales</taxon>
        <taxon>Sphaerotilaceae</taxon>
        <taxon>Roseateles</taxon>
    </lineage>
</organism>
<dbReference type="Pfam" id="PF03775">
    <property type="entry name" value="MinC_C"/>
    <property type="match status" value="1"/>
</dbReference>
<dbReference type="Proteomes" id="UP000197446">
    <property type="component" value="Unassembled WGS sequence"/>
</dbReference>
<dbReference type="GO" id="GO:0000917">
    <property type="term" value="P:division septum assembly"/>
    <property type="evidence" value="ECO:0007669"/>
    <property type="project" value="UniProtKB-KW"/>
</dbReference>
<keyword evidence="4 6" id="KW-0131">Cell cycle</keyword>
<dbReference type="OrthoDB" id="9794530at2"/>
<evidence type="ECO:0000256" key="2">
    <source>
        <dbReference type="ARBA" id="ARBA00022618"/>
    </source>
</evidence>
<comment type="caution">
    <text evidence="10">The sequence shown here is derived from an EMBL/GenBank/DDBJ whole genome shotgun (WGS) entry which is preliminary data.</text>
</comment>
<dbReference type="HAMAP" id="MF_00267">
    <property type="entry name" value="MinC"/>
    <property type="match status" value="1"/>
</dbReference>
<sequence>MADQTRGNDGGAGAARKGASRAGTFELKSRRFSLLGLVLHSSDMAEITADWAARAGSGGFEHEPVVIDLSAVPRAPAVPVPEGQAPLALDGPAPVDLRGIVALLRASQLQPVAVAGATAEELALAHELGLADAADEAVPERAAPAAAAPAETVREVVREIVVEKIVERPAAPVPTMIVDKPLRSGQRVYAKGSDLVVLALVNHGAEVIADGSVHVYAPLRGKAIAGARGDTSARIYAHSLEAELLSIAGIYRTTENPLPAEVAGKPAQVLLDGEKLLMQPLSL</sequence>
<evidence type="ECO:0000256" key="6">
    <source>
        <dbReference type="HAMAP-Rule" id="MF_00267"/>
    </source>
</evidence>
<dbReference type="AlphaFoldDB" id="A0A254NCV7"/>
<accession>A0A254NCV7</accession>
<dbReference type="InterPro" id="IPR036145">
    <property type="entry name" value="MinC_C_sf"/>
</dbReference>
<dbReference type="InterPro" id="IPR016098">
    <property type="entry name" value="CAP/MinC_C"/>
</dbReference>
<dbReference type="SUPFAM" id="SSF63848">
    <property type="entry name" value="Cell-division inhibitor MinC, C-terminal domain"/>
    <property type="match status" value="1"/>
</dbReference>
<proteinExistence type="inferred from homology"/>
<keyword evidence="3 6" id="KW-0717">Septation</keyword>
<dbReference type="Pfam" id="PF05209">
    <property type="entry name" value="MinC_N"/>
    <property type="match status" value="1"/>
</dbReference>
<feature type="domain" description="Septum formation inhibitor MinC N-terminal" evidence="9">
    <location>
        <begin position="25"/>
        <end position="111"/>
    </location>
</feature>
<evidence type="ECO:0000256" key="5">
    <source>
        <dbReference type="ARBA" id="ARBA00025606"/>
    </source>
</evidence>
<evidence type="ECO:0000259" key="8">
    <source>
        <dbReference type="Pfam" id="PF03775"/>
    </source>
</evidence>
<dbReference type="EMBL" id="NISI01000001">
    <property type="protein sequence ID" value="OWR05789.1"/>
    <property type="molecule type" value="Genomic_DNA"/>
</dbReference>
<evidence type="ECO:0000256" key="3">
    <source>
        <dbReference type="ARBA" id="ARBA00023210"/>
    </source>
</evidence>
<dbReference type="NCBIfam" id="TIGR01222">
    <property type="entry name" value="minC"/>
    <property type="match status" value="1"/>
</dbReference>
<dbReference type="GO" id="GO:1901891">
    <property type="term" value="P:regulation of cell septum assembly"/>
    <property type="evidence" value="ECO:0007669"/>
    <property type="project" value="InterPro"/>
</dbReference>
<dbReference type="GO" id="GO:0051302">
    <property type="term" value="P:regulation of cell division"/>
    <property type="evidence" value="ECO:0007669"/>
    <property type="project" value="InterPro"/>
</dbReference>
<dbReference type="PANTHER" id="PTHR34108:SF1">
    <property type="entry name" value="SEPTUM SITE-DETERMINING PROTEIN MINC"/>
    <property type="match status" value="1"/>
</dbReference>
<dbReference type="InterPro" id="IPR013033">
    <property type="entry name" value="MinC"/>
</dbReference>
<name>A0A254NCV7_9BURK</name>
<comment type="subunit">
    <text evidence="6">Interacts with MinD and FtsZ.</text>
</comment>
<evidence type="ECO:0000256" key="4">
    <source>
        <dbReference type="ARBA" id="ARBA00023306"/>
    </source>
</evidence>
<feature type="region of interest" description="Disordered" evidence="7">
    <location>
        <begin position="1"/>
        <end position="20"/>
    </location>
</feature>
<dbReference type="InterPro" id="IPR005526">
    <property type="entry name" value="Septum_form_inhib_MinC_C"/>
</dbReference>
<dbReference type="GO" id="GO:0000902">
    <property type="term" value="P:cell morphogenesis"/>
    <property type="evidence" value="ECO:0007669"/>
    <property type="project" value="InterPro"/>
</dbReference>
<dbReference type="InterPro" id="IPR007874">
    <property type="entry name" value="MinC_N"/>
</dbReference>
<comment type="function">
    <text evidence="5 6">Cell division inhibitor that blocks the formation of polar Z ring septums. Rapidly oscillates between the poles of the cell to destabilize FtsZ filaments that have formed before they mature into polar Z rings. Prevents FtsZ polymerization.</text>
</comment>
<dbReference type="Gene3D" id="3.30.70.260">
    <property type="match status" value="1"/>
</dbReference>
<keyword evidence="11" id="KW-1185">Reference proteome</keyword>
<feature type="domain" description="Septum formation inhibitor MinC C-terminal" evidence="8">
    <location>
        <begin position="177"/>
        <end position="278"/>
    </location>
</feature>
<protein>
    <recommendedName>
        <fullName evidence="6">Probable septum site-determining protein MinC</fullName>
    </recommendedName>
</protein>
<evidence type="ECO:0000313" key="11">
    <source>
        <dbReference type="Proteomes" id="UP000197446"/>
    </source>
</evidence>
<keyword evidence="2 6" id="KW-0132">Cell division</keyword>
<evidence type="ECO:0000256" key="1">
    <source>
        <dbReference type="ARBA" id="ARBA00006291"/>
    </source>
</evidence>
<dbReference type="Gene3D" id="2.160.20.70">
    <property type="match status" value="1"/>
</dbReference>
<reference evidence="10 11" key="1">
    <citation type="journal article" date="2007" name="Int. J. Syst. Evol. Microbiol.">
        <title>Description of Pelomonas aquatica sp. nov. and Pelomonas puraquae sp. nov., isolated from industrial and haemodialysis water.</title>
        <authorList>
            <person name="Gomila M."/>
            <person name="Bowien B."/>
            <person name="Falsen E."/>
            <person name="Moore E.R."/>
            <person name="Lalucat J."/>
        </authorList>
    </citation>
    <scope>NUCLEOTIDE SEQUENCE [LARGE SCALE GENOMIC DNA]</scope>
    <source>
        <strain evidence="10 11">CCUG 52769</strain>
    </source>
</reference>